<evidence type="ECO:0000256" key="4">
    <source>
        <dbReference type="ARBA" id="ARBA00022989"/>
    </source>
</evidence>
<dbReference type="GO" id="GO:0006906">
    <property type="term" value="P:vesicle fusion"/>
    <property type="evidence" value="ECO:0007669"/>
    <property type="project" value="TreeGrafter"/>
</dbReference>
<dbReference type="GO" id="GO:0006887">
    <property type="term" value="P:exocytosis"/>
    <property type="evidence" value="ECO:0007669"/>
    <property type="project" value="TreeGrafter"/>
</dbReference>
<feature type="compositionally biased region" description="Low complexity" evidence="8">
    <location>
        <begin position="35"/>
        <end position="59"/>
    </location>
</feature>
<keyword evidence="6 9" id="KW-0472">Membrane</keyword>
<protein>
    <submittedName>
        <fullName evidence="11">Syntaxin-like protein psy1</fullName>
    </submittedName>
</protein>
<accession>A0AAN6YHV6</accession>
<dbReference type="GO" id="GO:0012505">
    <property type="term" value="C:endomembrane system"/>
    <property type="evidence" value="ECO:0007669"/>
    <property type="project" value="TreeGrafter"/>
</dbReference>
<organism evidence="11 12">
    <name type="scientific">Rhypophila decipiens</name>
    <dbReference type="NCBI Taxonomy" id="261697"/>
    <lineage>
        <taxon>Eukaryota</taxon>
        <taxon>Fungi</taxon>
        <taxon>Dikarya</taxon>
        <taxon>Ascomycota</taxon>
        <taxon>Pezizomycotina</taxon>
        <taxon>Sordariomycetes</taxon>
        <taxon>Sordariomycetidae</taxon>
        <taxon>Sordariales</taxon>
        <taxon>Naviculisporaceae</taxon>
        <taxon>Rhypophila</taxon>
    </lineage>
</organism>
<dbReference type="Proteomes" id="UP001301769">
    <property type="component" value="Unassembled WGS sequence"/>
</dbReference>
<dbReference type="Pfam" id="PF00804">
    <property type="entry name" value="Syntaxin"/>
    <property type="match status" value="1"/>
</dbReference>
<dbReference type="GO" id="GO:0006886">
    <property type="term" value="P:intracellular protein transport"/>
    <property type="evidence" value="ECO:0007669"/>
    <property type="project" value="TreeGrafter"/>
</dbReference>
<dbReference type="AlphaFoldDB" id="A0AAN6YHV6"/>
<dbReference type="PROSITE" id="PS50192">
    <property type="entry name" value="T_SNARE"/>
    <property type="match status" value="1"/>
</dbReference>
<dbReference type="GO" id="GO:0048278">
    <property type="term" value="P:vesicle docking"/>
    <property type="evidence" value="ECO:0007669"/>
    <property type="project" value="TreeGrafter"/>
</dbReference>
<feature type="region of interest" description="Disordered" evidence="8">
    <location>
        <begin position="1"/>
        <end position="65"/>
    </location>
</feature>
<keyword evidence="4 9" id="KW-1133">Transmembrane helix</keyword>
<name>A0AAN6YHV6_9PEZI</name>
<dbReference type="InterPro" id="IPR006011">
    <property type="entry name" value="Syntaxin_N"/>
</dbReference>
<comment type="subcellular location">
    <subcellularLocation>
        <location evidence="1">Membrane</location>
        <topology evidence="1">Single-pass type IV membrane protein</topology>
    </subcellularLocation>
</comment>
<sequence length="339" mass="38670">MSYSNPYQSNQGYTQASQQETGYGGYGQTEQHEMQPYGQSYESYGQQQQTPYGAPQQQQHHATALSQQEYLSRVSGIRSQIQDLTNSVHQVAQLHQRALTSSDGSAQRQLEQLVGETQLLNTSIRDQIKQLKADTERTTDGSFNLKKRQFESLNKDYKSEIQKFIQEEQQYKERYREQIARQYRIVNPEATDDEVRQAADADWGNEGIFQTALRSNRSGQASAVLGNVRARHNELQKIEQSIIELAGLFQDLESLVIQQGAIIERAEEQTEQTNVNLDKGNQEVTKGIEHARRRRRLKWWCTLVVFLVIIAVVLGVVLALYFQGKLGTNNSNNNNNNNP</sequence>
<dbReference type="Gene3D" id="1.20.58.70">
    <property type="match status" value="1"/>
</dbReference>
<feature type="domain" description="T-SNARE coiled-coil homology" evidence="10">
    <location>
        <begin position="225"/>
        <end position="287"/>
    </location>
</feature>
<keyword evidence="12" id="KW-1185">Reference proteome</keyword>
<keyword evidence="3 9" id="KW-0812">Transmembrane</keyword>
<dbReference type="EMBL" id="MU858047">
    <property type="protein sequence ID" value="KAK4219573.1"/>
    <property type="molecule type" value="Genomic_DNA"/>
</dbReference>
<dbReference type="CDD" id="cd15849">
    <property type="entry name" value="SNARE_Sso1"/>
    <property type="match status" value="1"/>
</dbReference>
<evidence type="ECO:0000256" key="2">
    <source>
        <dbReference type="ARBA" id="ARBA00009063"/>
    </source>
</evidence>
<dbReference type="SUPFAM" id="SSF47661">
    <property type="entry name" value="t-snare proteins"/>
    <property type="match status" value="1"/>
</dbReference>
<dbReference type="SMART" id="SM00397">
    <property type="entry name" value="t_SNARE"/>
    <property type="match status" value="1"/>
</dbReference>
<keyword evidence="5 7" id="KW-0175">Coiled coil</keyword>
<comment type="caution">
    <text evidence="11">The sequence shown here is derived from an EMBL/GenBank/DDBJ whole genome shotgun (WGS) entry which is preliminary data.</text>
</comment>
<dbReference type="PANTHER" id="PTHR19957:SF307">
    <property type="entry name" value="PROTEIN SSO1-RELATED"/>
    <property type="match status" value="1"/>
</dbReference>
<evidence type="ECO:0000256" key="6">
    <source>
        <dbReference type="ARBA" id="ARBA00023136"/>
    </source>
</evidence>
<evidence type="ECO:0000256" key="1">
    <source>
        <dbReference type="ARBA" id="ARBA00004211"/>
    </source>
</evidence>
<evidence type="ECO:0000256" key="5">
    <source>
        <dbReference type="ARBA" id="ARBA00023054"/>
    </source>
</evidence>
<evidence type="ECO:0000256" key="7">
    <source>
        <dbReference type="SAM" id="Coils"/>
    </source>
</evidence>
<comment type="similarity">
    <text evidence="2">Belongs to the syntaxin family.</text>
</comment>
<dbReference type="Pfam" id="PF05739">
    <property type="entry name" value="SNARE"/>
    <property type="match status" value="1"/>
</dbReference>
<dbReference type="InterPro" id="IPR010989">
    <property type="entry name" value="SNARE"/>
</dbReference>
<feature type="compositionally biased region" description="Polar residues" evidence="8">
    <location>
        <begin position="1"/>
        <end position="17"/>
    </location>
</feature>
<dbReference type="SMART" id="SM00503">
    <property type="entry name" value="SynN"/>
    <property type="match status" value="1"/>
</dbReference>
<evidence type="ECO:0000313" key="12">
    <source>
        <dbReference type="Proteomes" id="UP001301769"/>
    </source>
</evidence>
<evidence type="ECO:0000313" key="11">
    <source>
        <dbReference type="EMBL" id="KAK4219573.1"/>
    </source>
</evidence>
<evidence type="ECO:0000256" key="8">
    <source>
        <dbReference type="SAM" id="MobiDB-lite"/>
    </source>
</evidence>
<evidence type="ECO:0000256" key="9">
    <source>
        <dbReference type="SAM" id="Phobius"/>
    </source>
</evidence>
<dbReference type="FunFam" id="1.20.58.70:FF:000008">
    <property type="entry name" value="Syntaxin family protein"/>
    <property type="match status" value="1"/>
</dbReference>
<gene>
    <name evidence="11" type="ORF">QBC37DRAFT_367690</name>
</gene>
<dbReference type="GO" id="GO:0005484">
    <property type="term" value="F:SNAP receptor activity"/>
    <property type="evidence" value="ECO:0007669"/>
    <property type="project" value="TreeGrafter"/>
</dbReference>
<reference evidence="11" key="2">
    <citation type="submission" date="2023-05" db="EMBL/GenBank/DDBJ databases">
        <authorList>
            <consortium name="Lawrence Berkeley National Laboratory"/>
            <person name="Steindorff A."/>
            <person name="Hensen N."/>
            <person name="Bonometti L."/>
            <person name="Westerberg I."/>
            <person name="Brannstrom I.O."/>
            <person name="Guillou S."/>
            <person name="Cros-Aarteil S."/>
            <person name="Calhoun S."/>
            <person name="Haridas S."/>
            <person name="Kuo A."/>
            <person name="Mondo S."/>
            <person name="Pangilinan J."/>
            <person name="Riley R."/>
            <person name="Labutti K."/>
            <person name="Andreopoulos B."/>
            <person name="Lipzen A."/>
            <person name="Chen C."/>
            <person name="Yanf M."/>
            <person name="Daum C."/>
            <person name="Ng V."/>
            <person name="Clum A."/>
            <person name="Ohm R."/>
            <person name="Martin F."/>
            <person name="Silar P."/>
            <person name="Natvig D."/>
            <person name="Lalanne C."/>
            <person name="Gautier V."/>
            <person name="Ament-Velasquez S.L."/>
            <person name="Kruys A."/>
            <person name="Hutchinson M.I."/>
            <person name="Powell A.J."/>
            <person name="Barry K."/>
            <person name="Miller A.N."/>
            <person name="Grigoriev I.V."/>
            <person name="Debuchy R."/>
            <person name="Gladieux P."/>
            <person name="Thoren M.H."/>
            <person name="Johannesson H."/>
        </authorList>
    </citation>
    <scope>NUCLEOTIDE SEQUENCE</scope>
    <source>
        <strain evidence="11">PSN293</strain>
    </source>
</reference>
<feature type="transmembrane region" description="Helical" evidence="9">
    <location>
        <begin position="299"/>
        <end position="322"/>
    </location>
</feature>
<dbReference type="PANTHER" id="PTHR19957">
    <property type="entry name" value="SYNTAXIN"/>
    <property type="match status" value="1"/>
</dbReference>
<reference evidence="11" key="1">
    <citation type="journal article" date="2023" name="Mol. Phylogenet. Evol.">
        <title>Genome-scale phylogeny and comparative genomics of the fungal order Sordariales.</title>
        <authorList>
            <person name="Hensen N."/>
            <person name="Bonometti L."/>
            <person name="Westerberg I."/>
            <person name="Brannstrom I.O."/>
            <person name="Guillou S."/>
            <person name="Cros-Aarteil S."/>
            <person name="Calhoun S."/>
            <person name="Haridas S."/>
            <person name="Kuo A."/>
            <person name="Mondo S."/>
            <person name="Pangilinan J."/>
            <person name="Riley R."/>
            <person name="LaButti K."/>
            <person name="Andreopoulos B."/>
            <person name="Lipzen A."/>
            <person name="Chen C."/>
            <person name="Yan M."/>
            <person name="Daum C."/>
            <person name="Ng V."/>
            <person name="Clum A."/>
            <person name="Steindorff A."/>
            <person name="Ohm R.A."/>
            <person name="Martin F."/>
            <person name="Silar P."/>
            <person name="Natvig D.O."/>
            <person name="Lalanne C."/>
            <person name="Gautier V."/>
            <person name="Ament-Velasquez S.L."/>
            <person name="Kruys A."/>
            <person name="Hutchinson M.I."/>
            <person name="Powell A.J."/>
            <person name="Barry K."/>
            <person name="Miller A.N."/>
            <person name="Grigoriev I.V."/>
            <person name="Debuchy R."/>
            <person name="Gladieux P."/>
            <person name="Hiltunen Thoren M."/>
            <person name="Johannesson H."/>
        </authorList>
    </citation>
    <scope>NUCLEOTIDE SEQUENCE</scope>
    <source>
        <strain evidence="11">PSN293</strain>
    </source>
</reference>
<evidence type="ECO:0000259" key="10">
    <source>
        <dbReference type="PROSITE" id="PS50192"/>
    </source>
</evidence>
<proteinExistence type="inferred from homology"/>
<dbReference type="GO" id="GO:0005886">
    <property type="term" value="C:plasma membrane"/>
    <property type="evidence" value="ECO:0007669"/>
    <property type="project" value="TreeGrafter"/>
</dbReference>
<dbReference type="InterPro" id="IPR000727">
    <property type="entry name" value="T_SNARE_dom"/>
</dbReference>
<dbReference type="InterPro" id="IPR045242">
    <property type="entry name" value="Syntaxin"/>
</dbReference>
<dbReference type="GO" id="GO:0031201">
    <property type="term" value="C:SNARE complex"/>
    <property type="evidence" value="ECO:0007669"/>
    <property type="project" value="TreeGrafter"/>
</dbReference>
<dbReference type="GO" id="GO:0000149">
    <property type="term" value="F:SNARE binding"/>
    <property type="evidence" value="ECO:0007669"/>
    <property type="project" value="TreeGrafter"/>
</dbReference>
<evidence type="ECO:0000256" key="3">
    <source>
        <dbReference type="ARBA" id="ARBA00022692"/>
    </source>
</evidence>
<feature type="coiled-coil region" evidence="7">
    <location>
        <begin position="147"/>
        <end position="174"/>
    </location>
</feature>